<evidence type="ECO:0000313" key="2">
    <source>
        <dbReference type="Proteomes" id="UP000242957"/>
    </source>
</evidence>
<keyword evidence="2" id="KW-1185">Reference proteome</keyword>
<accession>A0A1H0BMM7</accession>
<gene>
    <name evidence="1" type="ORF">SAMN05216193_103125</name>
</gene>
<evidence type="ECO:0000313" key="1">
    <source>
        <dbReference type="EMBL" id="SDN46842.1"/>
    </source>
</evidence>
<proteinExistence type="predicted"/>
<protein>
    <submittedName>
        <fullName evidence="1">Uncharacterized protein</fullName>
    </submittedName>
</protein>
<dbReference type="Proteomes" id="UP000242957">
    <property type="component" value="Unassembled WGS sequence"/>
</dbReference>
<organism evidence="1 2">
    <name type="scientific">Pseudomonas jinjuensis</name>
    <dbReference type="NCBI Taxonomy" id="198616"/>
    <lineage>
        <taxon>Bacteria</taxon>
        <taxon>Pseudomonadati</taxon>
        <taxon>Pseudomonadota</taxon>
        <taxon>Gammaproteobacteria</taxon>
        <taxon>Pseudomonadales</taxon>
        <taxon>Pseudomonadaceae</taxon>
        <taxon>Pseudomonas</taxon>
    </lineage>
</organism>
<dbReference type="AlphaFoldDB" id="A0A1H0BMM7"/>
<dbReference type="STRING" id="198616.SAMN05216193_103125"/>
<reference evidence="2" key="1">
    <citation type="submission" date="2016-10" db="EMBL/GenBank/DDBJ databases">
        <authorList>
            <person name="Varghese N."/>
            <person name="Submissions S."/>
        </authorList>
    </citation>
    <scope>NUCLEOTIDE SEQUENCE [LARGE SCALE GENOMIC DNA]</scope>
    <source>
        <strain evidence="2">JCM 21621</strain>
    </source>
</reference>
<sequence>MKHSHALTPSAIQQHAAALKARAFAALRADSSLSVRLARYNAAMARARALEVQGGAQ</sequence>
<dbReference type="EMBL" id="FNIJ01000003">
    <property type="protein sequence ID" value="SDN46842.1"/>
    <property type="molecule type" value="Genomic_DNA"/>
</dbReference>
<name>A0A1H0BMM7_9PSED</name>